<reference evidence="2 3" key="1">
    <citation type="journal article" date="2024" name="Appl. Environ. Microbiol.">
        <title>Pontiella agarivorans sp. nov., a novel marine anaerobic bacterium capable of degrading macroalgal polysaccharides and fixing nitrogen.</title>
        <authorList>
            <person name="Liu N."/>
            <person name="Kivenson V."/>
            <person name="Peng X."/>
            <person name="Cui Z."/>
            <person name="Lankiewicz T.S."/>
            <person name="Gosselin K.M."/>
            <person name="English C.J."/>
            <person name="Blair E.M."/>
            <person name="O'Malley M.A."/>
            <person name="Valentine D.L."/>
        </authorList>
    </citation>
    <scope>NUCLEOTIDE SEQUENCE [LARGE SCALE GENOMIC DNA]</scope>
    <source>
        <strain evidence="2 3">NLcol2</strain>
    </source>
</reference>
<proteinExistence type="predicted"/>
<evidence type="ECO:0000313" key="2">
    <source>
        <dbReference type="EMBL" id="MDZ8117800.1"/>
    </source>
</evidence>
<feature type="signal peptide" evidence="1">
    <location>
        <begin position="1"/>
        <end position="22"/>
    </location>
</feature>
<dbReference type="EMBL" id="JARVCO010000004">
    <property type="protein sequence ID" value="MDZ8117800.1"/>
    <property type="molecule type" value="Genomic_DNA"/>
</dbReference>
<organism evidence="2 3">
    <name type="scientific">Pontiella agarivorans</name>
    <dbReference type="NCBI Taxonomy" id="3038953"/>
    <lineage>
        <taxon>Bacteria</taxon>
        <taxon>Pseudomonadati</taxon>
        <taxon>Kiritimatiellota</taxon>
        <taxon>Kiritimatiellia</taxon>
        <taxon>Kiritimatiellales</taxon>
        <taxon>Pontiellaceae</taxon>
        <taxon>Pontiella</taxon>
    </lineage>
</organism>
<evidence type="ECO:0000256" key="1">
    <source>
        <dbReference type="SAM" id="SignalP"/>
    </source>
</evidence>
<accession>A0ABU5MUA9</accession>
<keyword evidence="3" id="KW-1185">Reference proteome</keyword>
<comment type="caution">
    <text evidence="2">The sequence shown here is derived from an EMBL/GenBank/DDBJ whole genome shotgun (WGS) entry which is preliminary data.</text>
</comment>
<protein>
    <submittedName>
        <fullName evidence="2">Uncharacterized protein</fullName>
    </submittedName>
</protein>
<dbReference type="PROSITE" id="PS00018">
    <property type="entry name" value="EF_HAND_1"/>
    <property type="match status" value="1"/>
</dbReference>
<dbReference type="InterPro" id="IPR018247">
    <property type="entry name" value="EF_Hand_1_Ca_BS"/>
</dbReference>
<dbReference type="RefSeq" id="WP_322607602.1">
    <property type="nucleotide sequence ID" value="NZ_JARVCO010000004.1"/>
</dbReference>
<keyword evidence="1" id="KW-0732">Signal</keyword>
<feature type="chain" id="PRO_5045921917" evidence="1">
    <location>
        <begin position="23"/>
        <end position="770"/>
    </location>
</feature>
<sequence>MKMKPLLLGGVLASCAVIQTGAAGLSATFDWEEFDGAWWEINSFSYSETNNGIVMNASGRATAVDGGDGAGGDNGAALKVDYDPQDSSAGEFTFQESGVDTYFVIDSIDISAFGDGEYTPTVKGTADGAVVWTIVPAEGVGFTTYTPAGMSSLTNPVSKIVWHTGISTNAGANYQNQIDNLSITTADEPVFQEDTAVFDWEEFDGNWWEVPSFSYSETNNGIVMQVGGRATASSGGDGPGGANGTALKAAYEANDQEPGTFEIYKDGSKSWFVVESIDIEANKGNPPESSMNPTVTGYAAGLAQWVIEPVTNAGLVTYTAATSGDLSAPIEKIVWEVGYHSNPNATFNNKIDNLNIRTVLPALEVVYNWNLGSFWTPHALYSWNLPTYGMDLLNFDQYWWSGGDTAGSPTVIKHRPGLADLPADGGFGGIPSDTNVGGLANRGVYVTDPARVLVSNETLRVTYDWKMFVNGSDDGRFIDMFFSTTGNQAAKRFGATGTELGFAWYQTMNSNDVAITFAADDDYMAITPPVLRIPLSDLGIDLGTADHESDELAVSYTAKKTAVADTWLCSMMVSNKITAMSYRVEDIAIVNAAAYNNPTYFCIYTADDLSDGDAVSGANPAGYEIDNLAAVILLNPPPEPEGFDAFLEEYGMAGEPNSGAYEDFDGDGMLNLHEYGWAGNPTNPADVGVLPEMTVSNGVVYYTIVELTDPLSGISYNLLTTPDLVNIDFTPAVWDSINRTPHDAMYDAVTRELSTSDRLFFKTTITTNMP</sequence>
<evidence type="ECO:0000313" key="3">
    <source>
        <dbReference type="Proteomes" id="UP001290861"/>
    </source>
</evidence>
<gene>
    <name evidence="2" type="ORF">P9H32_04110</name>
</gene>
<name>A0ABU5MUA9_9BACT</name>
<dbReference type="Proteomes" id="UP001290861">
    <property type="component" value="Unassembled WGS sequence"/>
</dbReference>
<dbReference type="PROSITE" id="PS51257">
    <property type="entry name" value="PROKAR_LIPOPROTEIN"/>
    <property type="match status" value="1"/>
</dbReference>